<dbReference type="Pfam" id="PF13441">
    <property type="entry name" value="Gly-zipper_YMGG"/>
    <property type="match status" value="1"/>
</dbReference>
<feature type="domain" description="YMGG-like Gly-zipper" evidence="2">
    <location>
        <begin position="90"/>
        <end position="134"/>
    </location>
</feature>
<organism evidence="3 4">
    <name type="scientific">Flavobacterium ichthyis</name>
    <dbReference type="NCBI Taxonomy" id="2698827"/>
    <lineage>
        <taxon>Bacteria</taxon>
        <taxon>Pseudomonadati</taxon>
        <taxon>Bacteroidota</taxon>
        <taxon>Flavobacteriia</taxon>
        <taxon>Flavobacteriales</taxon>
        <taxon>Flavobacteriaceae</taxon>
        <taxon>Flavobacterium</taxon>
    </lineage>
</organism>
<feature type="chain" id="PRO_5046128245" evidence="1">
    <location>
        <begin position="22"/>
        <end position="146"/>
    </location>
</feature>
<dbReference type="Proteomes" id="UP000798602">
    <property type="component" value="Unassembled WGS sequence"/>
</dbReference>
<evidence type="ECO:0000313" key="4">
    <source>
        <dbReference type="Proteomes" id="UP000798602"/>
    </source>
</evidence>
<evidence type="ECO:0000256" key="1">
    <source>
        <dbReference type="SAM" id="SignalP"/>
    </source>
</evidence>
<reference evidence="4" key="1">
    <citation type="submission" date="2020-01" db="EMBL/GenBank/DDBJ databases">
        <title>Sphingomonas sp. strain CSW-10.</title>
        <authorList>
            <person name="Chen W.-M."/>
        </authorList>
    </citation>
    <scope>NUCLEOTIDE SEQUENCE [LARGE SCALE GENOMIC DNA]</scope>
    <source>
        <strain evidence="4">NST-5</strain>
    </source>
</reference>
<gene>
    <name evidence="3" type="ORF">GV828_07395</name>
</gene>
<proteinExistence type="predicted"/>
<dbReference type="EMBL" id="JAABLM010000007">
    <property type="protein sequence ID" value="NBL65022.1"/>
    <property type="molecule type" value="Genomic_DNA"/>
</dbReference>
<evidence type="ECO:0000313" key="3">
    <source>
        <dbReference type="EMBL" id="NBL65022.1"/>
    </source>
</evidence>
<dbReference type="InterPro" id="IPR027367">
    <property type="entry name" value="Gly-zipper_YMGG"/>
</dbReference>
<protein>
    <submittedName>
        <fullName evidence="3">Glycine zipper family protein</fullName>
    </submittedName>
</protein>
<dbReference type="RefSeq" id="WP_166536846.1">
    <property type="nucleotide sequence ID" value="NZ_JAABLM010000007.1"/>
</dbReference>
<keyword evidence="4" id="KW-1185">Reference proteome</keyword>
<dbReference type="PROSITE" id="PS51257">
    <property type="entry name" value="PROKAR_LIPOPROTEIN"/>
    <property type="match status" value="1"/>
</dbReference>
<name>A0ABW9ZCH1_9FLAO</name>
<feature type="signal peptide" evidence="1">
    <location>
        <begin position="1"/>
        <end position="21"/>
    </location>
</feature>
<comment type="caution">
    <text evidence="3">The sequence shown here is derived from an EMBL/GenBank/DDBJ whole genome shotgun (WGS) entry which is preliminary data.</text>
</comment>
<sequence length="146" mass="14861">MKKYLLLFAVAMAMTSCRDTAAENAALEQKMELDSIKAVMKAQEEEAAKQRTIDSMNALAQQREAQAARVAAASANTAPVTAEQKRKGWSNTAKGAVIGAGAGAITGAAVSKKKGQGAIIGGLAGAAVGAGTGAIIDDGKKKKNKE</sequence>
<evidence type="ECO:0000259" key="2">
    <source>
        <dbReference type="Pfam" id="PF13441"/>
    </source>
</evidence>
<keyword evidence="1" id="KW-0732">Signal</keyword>
<accession>A0ABW9ZCH1</accession>